<dbReference type="AlphaFoldDB" id="A0A1C3XVN7"/>
<dbReference type="STRING" id="1138170.GA0061105_101141"/>
<dbReference type="CDD" id="cd00093">
    <property type="entry name" value="HTH_XRE"/>
    <property type="match status" value="1"/>
</dbReference>
<dbReference type="RefSeq" id="WP_092747383.1">
    <property type="nucleotide sequence ID" value="NZ_FMAJ01000001.1"/>
</dbReference>
<evidence type="ECO:0000259" key="1">
    <source>
        <dbReference type="PROSITE" id="PS50943"/>
    </source>
</evidence>
<dbReference type="Gene3D" id="1.10.260.40">
    <property type="entry name" value="lambda repressor-like DNA-binding domains"/>
    <property type="match status" value="1"/>
</dbReference>
<dbReference type="Proteomes" id="UP000198723">
    <property type="component" value="Unassembled WGS sequence"/>
</dbReference>
<dbReference type="EMBL" id="FMAJ01000001">
    <property type="protein sequence ID" value="SCB56313.1"/>
    <property type="molecule type" value="Genomic_DNA"/>
</dbReference>
<reference evidence="2 3" key="1">
    <citation type="submission" date="2016-08" db="EMBL/GenBank/DDBJ databases">
        <authorList>
            <person name="Seilhamer J.J."/>
        </authorList>
    </citation>
    <scope>NUCLEOTIDE SEQUENCE [LARGE SCALE GENOMIC DNA]</scope>
    <source>
        <strain evidence="2 3">HBR26</strain>
    </source>
</reference>
<dbReference type="SUPFAM" id="SSF47413">
    <property type="entry name" value="lambda repressor-like DNA-binding domains"/>
    <property type="match status" value="1"/>
</dbReference>
<dbReference type="InterPro" id="IPR010982">
    <property type="entry name" value="Lambda_DNA-bd_dom_sf"/>
</dbReference>
<protein>
    <submittedName>
        <fullName evidence="2">Transcriptional regulator, contains XRE-family HTH domain</fullName>
    </submittedName>
</protein>
<sequence length="264" mass="29042">MTPAARSLGDHLREWRQRRRMSQLDLALEAEISQRHLSFIESGRATPSREMLLHLAERLEVPLRDRNPLLLAAGFAPIFAERKLDDPALEAARRAVDMVLKGHEPFPALAVDRHWTLVAANAAIAPLLSGVVDQSLLAPPVNVLRLSLHPQGLAPHIVNHSEWRGHLLERLRQQISASGDPVLEKLLKELRSYPVSERPGENHADYAGIAVPLRLATKAGLLSLISTTTVFGTPVDITLSELAVESFFPADEETAAILRGLALN</sequence>
<dbReference type="GO" id="GO:0003677">
    <property type="term" value="F:DNA binding"/>
    <property type="evidence" value="ECO:0007669"/>
    <property type="project" value="InterPro"/>
</dbReference>
<dbReference type="Pfam" id="PF17765">
    <property type="entry name" value="MLTR_LBD"/>
    <property type="match status" value="1"/>
</dbReference>
<dbReference type="PANTHER" id="PTHR35010">
    <property type="entry name" value="BLL4672 PROTEIN-RELATED"/>
    <property type="match status" value="1"/>
</dbReference>
<dbReference type="Pfam" id="PF01381">
    <property type="entry name" value="HTH_3"/>
    <property type="match status" value="1"/>
</dbReference>
<evidence type="ECO:0000313" key="2">
    <source>
        <dbReference type="EMBL" id="SCB56313.1"/>
    </source>
</evidence>
<name>A0A1C3XVN7_9HYPH</name>
<proteinExistence type="predicted"/>
<dbReference type="SMART" id="SM00530">
    <property type="entry name" value="HTH_XRE"/>
    <property type="match status" value="1"/>
</dbReference>
<dbReference type="PROSITE" id="PS50943">
    <property type="entry name" value="HTH_CROC1"/>
    <property type="match status" value="1"/>
</dbReference>
<gene>
    <name evidence="2" type="ORF">GA0061105_101141</name>
</gene>
<organism evidence="2 3">
    <name type="scientific">Rhizobium aethiopicum</name>
    <dbReference type="NCBI Taxonomy" id="1138170"/>
    <lineage>
        <taxon>Bacteria</taxon>
        <taxon>Pseudomonadati</taxon>
        <taxon>Pseudomonadota</taxon>
        <taxon>Alphaproteobacteria</taxon>
        <taxon>Hyphomicrobiales</taxon>
        <taxon>Rhizobiaceae</taxon>
        <taxon>Rhizobium/Agrobacterium group</taxon>
        <taxon>Rhizobium</taxon>
    </lineage>
</organism>
<dbReference type="Gene3D" id="3.30.450.180">
    <property type="match status" value="1"/>
</dbReference>
<dbReference type="InterPro" id="IPR001387">
    <property type="entry name" value="Cro/C1-type_HTH"/>
</dbReference>
<dbReference type="InterPro" id="IPR041413">
    <property type="entry name" value="MLTR_LBD"/>
</dbReference>
<evidence type="ECO:0000313" key="3">
    <source>
        <dbReference type="Proteomes" id="UP000198723"/>
    </source>
</evidence>
<feature type="domain" description="HTH cro/C1-type" evidence="1">
    <location>
        <begin position="12"/>
        <end position="66"/>
    </location>
</feature>
<accession>A0A1C3XVN7</accession>
<dbReference type="PANTHER" id="PTHR35010:SF4">
    <property type="entry name" value="BLL5781 PROTEIN"/>
    <property type="match status" value="1"/>
</dbReference>